<evidence type="ECO:0000313" key="2">
    <source>
        <dbReference type="Proteomes" id="UP000694941"/>
    </source>
</evidence>
<keyword evidence="1" id="KW-0812">Transmembrane</keyword>
<dbReference type="Gene3D" id="1.20.140.150">
    <property type="match status" value="1"/>
</dbReference>
<dbReference type="PROSITE" id="PS51257">
    <property type="entry name" value="PROKAR_LIPOPROTEIN"/>
    <property type="match status" value="1"/>
</dbReference>
<evidence type="ECO:0000313" key="3">
    <source>
        <dbReference type="RefSeq" id="XP_022249347.1"/>
    </source>
</evidence>
<feature type="transmembrane region" description="Helical" evidence="1">
    <location>
        <begin position="194"/>
        <end position="218"/>
    </location>
</feature>
<evidence type="ECO:0000256" key="1">
    <source>
        <dbReference type="SAM" id="Phobius"/>
    </source>
</evidence>
<keyword evidence="1" id="KW-0472">Membrane</keyword>
<dbReference type="RefSeq" id="XP_022249347.1">
    <property type="nucleotide sequence ID" value="XM_022393639.1"/>
</dbReference>
<reference evidence="3" key="1">
    <citation type="submission" date="2025-08" db="UniProtKB">
        <authorList>
            <consortium name="RefSeq"/>
        </authorList>
    </citation>
    <scope>IDENTIFICATION</scope>
    <source>
        <tissue evidence="3">Muscle</tissue>
    </source>
</reference>
<protein>
    <submittedName>
        <fullName evidence="3">Uncharacterized protein LOC111087338</fullName>
    </submittedName>
</protein>
<name>A0ABM1T0E1_LIMPO</name>
<organism evidence="2 3">
    <name type="scientific">Limulus polyphemus</name>
    <name type="common">Atlantic horseshoe crab</name>
    <dbReference type="NCBI Taxonomy" id="6850"/>
    <lineage>
        <taxon>Eukaryota</taxon>
        <taxon>Metazoa</taxon>
        <taxon>Ecdysozoa</taxon>
        <taxon>Arthropoda</taxon>
        <taxon>Chelicerata</taxon>
        <taxon>Merostomata</taxon>
        <taxon>Xiphosura</taxon>
        <taxon>Limulidae</taxon>
        <taxon>Limulus</taxon>
    </lineage>
</organism>
<keyword evidence="2" id="KW-1185">Reference proteome</keyword>
<feature type="transmembrane region" description="Helical" evidence="1">
    <location>
        <begin position="250"/>
        <end position="272"/>
    </location>
</feature>
<accession>A0ABM1T0E1</accession>
<gene>
    <name evidence="3" type="primary">LOC111087338</name>
</gene>
<sequence length="284" mass="31390">MENSSKRKQHRGSCYSFTSIFTGATLVSTVAATACLSIALLTNHWETVTFVRDQVERVANSSQHSLRWVSKRLARVDTSEDGVSKIVKGVSSSVYSQQKMNNSTGDLIFLITLYGGVNAICTDISDEERSKLLTDEFSPPVCLSYLTPEGLVFRNAWLVRMHNLAMSCAMVSLILLATCALVGAFGLMKRQLSAIMVTGVMFFLAALFGLFTLAFMYFKRVKPEGVHTSTVIDKGIPVEYLRAREFTMGWSALLGLGGVILCSISSIFWLLLARVLRYQSFTIT</sequence>
<feature type="transmembrane region" description="Helical" evidence="1">
    <location>
        <begin position="164"/>
        <end position="187"/>
    </location>
</feature>
<proteinExistence type="predicted"/>
<feature type="transmembrane region" description="Helical" evidence="1">
    <location>
        <begin position="20"/>
        <end position="41"/>
    </location>
</feature>
<dbReference type="Proteomes" id="UP000694941">
    <property type="component" value="Unplaced"/>
</dbReference>
<dbReference type="GeneID" id="111087338"/>
<keyword evidence="1" id="KW-1133">Transmembrane helix</keyword>